<evidence type="ECO:0000313" key="2">
    <source>
        <dbReference type="Proteomes" id="UP000813463"/>
    </source>
</evidence>
<dbReference type="InterPro" id="IPR012337">
    <property type="entry name" value="RNaseH-like_sf"/>
</dbReference>
<dbReference type="AlphaFoldDB" id="A0A9R0IPG8"/>
<dbReference type="Gene3D" id="3.30.420.10">
    <property type="entry name" value="Ribonuclease H-like superfamily/Ribonuclease H"/>
    <property type="match status" value="1"/>
</dbReference>
<dbReference type="PANTHER" id="PTHR47723">
    <property type="entry name" value="OS05G0353850 PROTEIN"/>
    <property type="match status" value="1"/>
</dbReference>
<proteinExistence type="predicted"/>
<dbReference type="InterPro" id="IPR002156">
    <property type="entry name" value="RNaseH_domain"/>
</dbReference>
<dbReference type="InterPro" id="IPR036397">
    <property type="entry name" value="RNaseH_sf"/>
</dbReference>
<evidence type="ECO:0000313" key="3">
    <source>
        <dbReference type="RefSeq" id="XP_021852886.2"/>
    </source>
</evidence>
<dbReference type="Proteomes" id="UP000813463">
    <property type="component" value="Chromosome 5"/>
</dbReference>
<dbReference type="InterPro" id="IPR053151">
    <property type="entry name" value="RNase_H-like"/>
</dbReference>
<accession>A0A9R0IPG8</accession>
<dbReference type="SUPFAM" id="SSF53098">
    <property type="entry name" value="Ribonuclease H-like"/>
    <property type="match status" value="1"/>
</dbReference>
<reference evidence="2" key="1">
    <citation type="journal article" date="2021" name="Nat. Commun.">
        <title>Genomic analyses provide insights into spinach domestication and the genetic basis of agronomic traits.</title>
        <authorList>
            <person name="Cai X."/>
            <person name="Sun X."/>
            <person name="Xu C."/>
            <person name="Sun H."/>
            <person name="Wang X."/>
            <person name="Ge C."/>
            <person name="Zhang Z."/>
            <person name="Wang Q."/>
            <person name="Fei Z."/>
            <person name="Jiao C."/>
            <person name="Wang Q."/>
        </authorList>
    </citation>
    <scope>NUCLEOTIDE SEQUENCE [LARGE SCALE GENOMIC DNA]</scope>
    <source>
        <strain evidence="2">cv. Varoflay</strain>
    </source>
</reference>
<dbReference type="KEGG" id="soe:110792393"/>
<dbReference type="GO" id="GO:0004523">
    <property type="term" value="F:RNA-DNA hybrid ribonuclease activity"/>
    <property type="evidence" value="ECO:0007669"/>
    <property type="project" value="InterPro"/>
</dbReference>
<dbReference type="CDD" id="cd06222">
    <property type="entry name" value="RNase_H_like"/>
    <property type="match status" value="1"/>
</dbReference>
<dbReference type="GO" id="GO:0003676">
    <property type="term" value="F:nucleic acid binding"/>
    <property type="evidence" value="ECO:0007669"/>
    <property type="project" value="InterPro"/>
</dbReference>
<dbReference type="InterPro" id="IPR044730">
    <property type="entry name" value="RNase_H-like_dom_plant"/>
</dbReference>
<evidence type="ECO:0000259" key="1">
    <source>
        <dbReference type="Pfam" id="PF13456"/>
    </source>
</evidence>
<feature type="domain" description="RNase H type-1" evidence="1">
    <location>
        <begin position="20"/>
        <end position="117"/>
    </location>
</feature>
<sequence>MKEQPRNSLLPPSQGFIKLNTDAAWRSKDLACGGGVFRSIFGSWILGYSSKFNVNTPLAAELYAIREGLVIAKDHMCNKVEIETDALQLKDLLDSVDDYSHHELGPFLREAAQLLQQN</sequence>
<organism evidence="2 3">
    <name type="scientific">Spinacia oleracea</name>
    <name type="common">Spinach</name>
    <dbReference type="NCBI Taxonomy" id="3562"/>
    <lineage>
        <taxon>Eukaryota</taxon>
        <taxon>Viridiplantae</taxon>
        <taxon>Streptophyta</taxon>
        <taxon>Embryophyta</taxon>
        <taxon>Tracheophyta</taxon>
        <taxon>Spermatophyta</taxon>
        <taxon>Magnoliopsida</taxon>
        <taxon>eudicotyledons</taxon>
        <taxon>Gunneridae</taxon>
        <taxon>Pentapetalae</taxon>
        <taxon>Caryophyllales</taxon>
        <taxon>Chenopodiaceae</taxon>
        <taxon>Chenopodioideae</taxon>
        <taxon>Anserineae</taxon>
        <taxon>Spinacia</taxon>
    </lineage>
</organism>
<dbReference type="RefSeq" id="XP_021852886.2">
    <property type="nucleotide sequence ID" value="XM_021997194.2"/>
</dbReference>
<dbReference type="PANTHER" id="PTHR47723:SF20">
    <property type="entry name" value="RNASE H TYPE-1 DOMAIN-CONTAINING PROTEIN"/>
    <property type="match status" value="1"/>
</dbReference>
<protein>
    <recommendedName>
        <fullName evidence="1">RNase H type-1 domain-containing protein</fullName>
    </recommendedName>
</protein>
<name>A0A9R0IPG8_SPIOL</name>
<keyword evidence="2" id="KW-1185">Reference proteome</keyword>
<reference evidence="3" key="2">
    <citation type="submission" date="2025-08" db="UniProtKB">
        <authorList>
            <consortium name="RefSeq"/>
        </authorList>
    </citation>
    <scope>IDENTIFICATION</scope>
    <source>
        <tissue evidence="3">Leaf</tissue>
    </source>
</reference>
<gene>
    <name evidence="3" type="primary">LOC110792393</name>
</gene>
<dbReference type="GeneID" id="110792393"/>
<dbReference type="Pfam" id="PF13456">
    <property type="entry name" value="RVT_3"/>
    <property type="match status" value="1"/>
</dbReference>